<reference evidence="1 2" key="1">
    <citation type="submission" date="2021-07" db="EMBL/GenBank/DDBJ databases">
        <title>Actinomadura sp. PM05-2 isolated from lichen.</title>
        <authorList>
            <person name="Somphong A."/>
            <person name="Phongsopitanun W."/>
            <person name="Tanasupawat S."/>
            <person name="Peongsungnone V."/>
        </authorList>
    </citation>
    <scope>NUCLEOTIDE SEQUENCE [LARGE SCALE GENOMIC DNA]</scope>
    <source>
        <strain evidence="1 2">PM05-2</strain>
    </source>
</reference>
<dbReference type="EMBL" id="JAIBOA010000003">
    <property type="protein sequence ID" value="MBW8481999.1"/>
    <property type="molecule type" value="Genomic_DNA"/>
</dbReference>
<dbReference type="Proteomes" id="UP000774570">
    <property type="component" value="Unassembled WGS sequence"/>
</dbReference>
<sequence>MAQQGSYSARDVLVFDQGTGALLSRQTELVEPGGPCSARRPGFVIDYAATRAGGWTGGRPQPPAGAPS</sequence>
<gene>
    <name evidence="1" type="ORF">K1Y72_06450</name>
</gene>
<dbReference type="RefSeq" id="WP_220164172.1">
    <property type="nucleotide sequence ID" value="NZ_JAIBOA010000003.1"/>
</dbReference>
<proteinExistence type="predicted"/>
<evidence type="ECO:0000313" key="2">
    <source>
        <dbReference type="Proteomes" id="UP000774570"/>
    </source>
</evidence>
<keyword evidence="2" id="KW-1185">Reference proteome</keyword>
<name>A0ABS7FNQ4_9ACTN</name>
<organism evidence="1 2">
    <name type="scientific">Actinomadura parmotrematis</name>
    <dbReference type="NCBI Taxonomy" id="2864039"/>
    <lineage>
        <taxon>Bacteria</taxon>
        <taxon>Bacillati</taxon>
        <taxon>Actinomycetota</taxon>
        <taxon>Actinomycetes</taxon>
        <taxon>Streptosporangiales</taxon>
        <taxon>Thermomonosporaceae</taxon>
        <taxon>Actinomadura</taxon>
    </lineage>
</organism>
<evidence type="ECO:0000313" key="1">
    <source>
        <dbReference type="EMBL" id="MBW8481999.1"/>
    </source>
</evidence>
<accession>A0ABS7FNQ4</accession>
<protein>
    <submittedName>
        <fullName evidence="1">Uncharacterized protein</fullName>
    </submittedName>
</protein>
<comment type="caution">
    <text evidence="1">The sequence shown here is derived from an EMBL/GenBank/DDBJ whole genome shotgun (WGS) entry which is preliminary data.</text>
</comment>